<evidence type="ECO:0008006" key="4">
    <source>
        <dbReference type="Google" id="ProtNLM"/>
    </source>
</evidence>
<dbReference type="Proteomes" id="UP000245523">
    <property type="component" value="Unassembled WGS sequence"/>
</dbReference>
<evidence type="ECO:0000256" key="1">
    <source>
        <dbReference type="SAM" id="SignalP"/>
    </source>
</evidence>
<dbReference type="RefSeq" id="WP_109587083.1">
    <property type="nucleotide sequence ID" value="NZ_JAXEIU010000053.1"/>
</dbReference>
<dbReference type="EMBL" id="QGHD01000001">
    <property type="protein sequence ID" value="PWL04146.1"/>
    <property type="molecule type" value="Genomic_DNA"/>
</dbReference>
<keyword evidence="1" id="KW-0732">Signal</keyword>
<evidence type="ECO:0000313" key="2">
    <source>
        <dbReference type="EMBL" id="PWL04146.1"/>
    </source>
</evidence>
<organism evidence="2 3">
    <name type="scientific">Hallerella porci</name>
    <dbReference type="NCBI Taxonomy" id="1945871"/>
    <lineage>
        <taxon>Bacteria</taxon>
        <taxon>Pseudomonadati</taxon>
        <taxon>Fibrobacterota</taxon>
        <taxon>Fibrobacteria</taxon>
        <taxon>Fibrobacterales</taxon>
        <taxon>Fibrobacteraceae</taxon>
        <taxon>Hallerella</taxon>
    </lineage>
</organism>
<feature type="chain" id="PRO_5046679792" description="Outer membrane protein beta-barrel domain-containing protein" evidence="1">
    <location>
        <begin position="18"/>
        <end position="209"/>
    </location>
</feature>
<accession>A0ABX5LSW5</accession>
<sequence>MKKILLLVILACAMVSAEPYVHDGFYMSFQYGPGGAMVQSDHFDGGQVKSDFGFSHEFLFKVGGVIEQTVALHGTFFMTTCQSDFNYYGDAKEYQRDFEYKDGFFSIFLGPGITIYPKEQGWMRDVFFSGSMGVASLWSYRDGYNDPGDFSAGGYGFDFAVGKEWWTGKSWTFGLSLAYTFIVADDSDFKNTISWYANSFRLRLSLTRS</sequence>
<proteinExistence type="predicted"/>
<evidence type="ECO:0000313" key="3">
    <source>
        <dbReference type="Proteomes" id="UP000245523"/>
    </source>
</evidence>
<gene>
    <name evidence="2" type="ORF">B0H50_101158</name>
</gene>
<protein>
    <recommendedName>
        <fullName evidence="4">Outer membrane protein beta-barrel domain-containing protein</fullName>
    </recommendedName>
</protein>
<keyword evidence="3" id="KW-1185">Reference proteome</keyword>
<name>A0ABX5LSW5_9BACT</name>
<reference evidence="2 3" key="1">
    <citation type="submission" date="2018-05" db="EMBL/GenBank/DDBJ databases">
        <title>Animal gut microbial communities from fecal samples from Wisconsin, USA.</title>
        <authorList>
            <person name="Neumann A."/>
        </authorList>
    </citation>
    <scope>NUCLEOTIDE SEQUENCE [LARGE SCALE GENOMIC DNA]</scope>
    <source>
        <strain evidence="2 3">UWS4</strain>
    </source>
</reference>
<feature type="signal peptide" evidence="1">
    <location>
        <begin position="1"/>
        <end position="17"/>
    </location>
</feature>
<comment type="caution">
    <text evidence="2">The sequence shown here is derived from an EMBL/GenBank/DDBJ whole genome shotgun (WGS) entry which is preliminary data.</text>
</comment>